<dbReference type="Pfam" id="PF13439">
    <property type="entry name" value="Glyco_transf_4"/>
    <property type="match status" value="1"/>
</dbReference>
<dbReference type="STRING" id="906968.Trebr_0298"/>
<dbReference type="KEGG" id="tbe:Trebr_0298"/>
<dbReference type="GO" id="GO:0016757">
    <property type="term" value="F:glycosyltransferase activity"/>
    <property type="evidence" value="ECO:0007669"/>
    <property type="project" value="InterPro"/>
</dbReference>
<sequence length="350" mass="39959">MIIINGDFLCRNLTGIERFAYETCIRLDSLVEKDSVMLYVPKNAFCIPNFKNIKIVVSRKKCTCFPIWEHGVFSYFVRRNHAVSLDFSNVTPLFSPGIVFIHDIYAKLYPQDFQGKRDFLMRLYMCAMYKHAVGSAKKIITVSEFSRREIARTYSLDESKISVIYNGWEHVKNIQADFSIFKSFPQLETNDFYFALNSFQKRKNLKWITDYALKHPETLFAISGKAISGLVSNELHTLRSLPNIILLGYVSDGQVKALMERCKAFIFPSYYEGFGIPPLEALACGAPVIISNAACLPELYGNTAHYIDPYSTDTDLDNLLKNPVEPPDGLLKKYSYQSAAEALYNLIKSR</sequence>
<evidence type="ECO:0000256" key="1">
    <source>
        <dbReference type="ARBA" id="ARBA00022679"/>
    </source>
</evidence>
<feature type="domain" description="Glycosyl transferase family 1" evidence="2">
    <location>
        <begin position="183"/>
        <end position="310"/>
    </location>
</feature>
<keyword evidence="5" id="KW-1185">Reference proteome</keyword>
<dbReference type="EMBL" id="CP002696">
    <property type="protein sequence ID" value="AEE15746.1"/>
    <property type="molecule type" value="Genomic_DNA"/>
</dbReference>
<dbReference type="HOGENOM" id="CLU_009583_27_2_12"/>
<dbReference type="RefSeq" id="WP_013757465.1">
    <property type="nucleotide sequence ID" value="NC_015500.1"/>
</dbReference>
<dbReference type="OrthoDB" id="9797829at2"/>
<reference evidence="5" key="1">
    <citation type="submission" date="2011-04" db="EMBL/GenBank/DDBJ databases">
        <title>The complete genome of Treponema brennaborense DSM 12168.</title>
        <authorList>
            <person name="Lucas S."/>
            <person name="Han J."/>
            <person name="Lapidus A."/>
            <person name="Bruce D."/>
            <person name="Goodwin L."/>
            <person name="Pitluck S."/>
            <person name="Peters L."/>
            <person name="Kyrpides N."/>
            <person name="Mavromatis K."/>
            <person name="Ivanova N."/>
            <person name="Mikhailova N."/>
            <person name="Pagani I."/>
            <person name="Teshima H."/>
            <person name="Detter J.C."/>
            <person name="Tapia R."/>
            <person name="Han C."/>
            <person name="Land M."/>
            <person name="Hauser L."/>
            <person name="Markowitz V."/>
            <person name="Cheng J.-F."/>
            <person name="Hugenholtz P."/>
            <person name="Woyke T."/>
            <person name="Wu D."/>
            <person name="Gronow S."/>
            <person name="Wellnitz S."/>
            <person name="Brambilla E."/>
            <person name="Klenk H.-P."/>
            <person name="Eisen J.A."/>
        </authorList>
    </citation>
    <scope>NUCLEOTIDE SEQUENCE [LARGE SCALE GENOMIC DNA]</scope>
    <source>
        <strain evidence="5">DSM 12168 / CIP 105900 / DD5/3</strain>
    </source>
</reference>
<evidence type="ECO:0000259" key="2">
    <source>
        <dbReference type="Pfam" id="PF00534"/>
    </source>
</evidence>
<accession>F4LMI4</accession>
<dbReference type="InterPro" id="IPR028098">
    <property type="entry name" value="Glyco_trans_4-like_N"/>
</dbReference>
<name>F4LMI4_TREBD</name>
<evidence type="ECO:0000313" key="4">
    <source>
        <dbReference type="EMBL" id="AEE15746.1"/>
    </source>
</evidence>
<evidence type="ECO:0000313" key="5">
    <source>
        <dbReference type="Proteomes" id="UP000006546"/>
    </source>
</evidence>
<dbReference type="AlphaFoldDB" id="F4LMI4"/>
<dbReference type="Gene3D" id="3.40.50.2000">
    <property type="entry name" value="Glycogen Phosphorylase B"/>
    <property type="match status" value="2"/>
</dbReference>
<dbReference type="Pfam" id="PF00534">
    <property type="entry name" value="Glycos_transf_1"/>
    <property type="match status" value="1"/>
</dbReference>
<gene>
    <name evidence="4" type="ordered locus">Trebr_0298</name>
</gene>
<dbReference type="eggNOG" id="COG0438">
    <property type="taxonomic scope" value="Bacteria"/>
</dbReference>
<dbReference type="PANTHER" id="PTHR46401:SF2">
    <property type="entry name" value="GLYCOSYLTRANSFERASE WBBK-RELATED"/>
    <property type="match status" value="1"/>
</dbReference>
<keyword evidence="1 4" id="KW-0808">Transferase</keyword>
<dbReference type="CDD" id="cd03809">
    <property type="entry name" value="GT4_MtfB-like"/>
    <property type="match status" value="1"/>
</dbReference>
<dbReference type="InterPro" id="IPR001296">
    <property type="entry name" value="Glyco_trans_1"/>
</dbReference>
<proteinExistence type="predicted"/>
<organism evidence="4 5">
    <name type="scientific">Treponema brennaborense (strain DSM 12168 / CIP 105900 / DD5/3)</name>
    <dbReference type="NCBI Taxonomy" id="906968"/>
    <lineage>
        <taxon>Bacteria</taxon>
        <taxon>Pseudomonadati</taxon>
        <taxon>Spirochaetota</taxon>
        <taxon>Spirochaetia</taxon>
        <taxon>Spirochaetales</taxon>
        <taxon>Treponemataceae</taxon>
        <taxon>Treponema</taxon>
    </lineage>
</organism>
<protein>
    <submittedName>
        <fullName evidence="4">Glycosyl transferase group 1</fullName>
    </submittedName>
</protein>
<evidence type="ECO:0000259" key="3">
    <source>
        <dbReference type="Pfam" id="PF13439"/>
    </source>
</evidence>
<dbReference type="Proteomes" id="UP000006546">
    <property type="component" value="Chromosome"/>
</dbReference>
<feature type="domain" description="Glycosyltransferase subfamily 4-like N-terminal" evidence="3">
    <location>
        <begin position="97"/>
        <end position="167"/>
    </location>
</feature>
<dbReference type="PANTHER" id="PTHR46401">
    <property type="entry name" value="GLYCOSYLTRANSFERASE WBBK-RELATED"/>
    <property type="match status" value="1"/>
</dbReference>
<dbReference type="SUPFAM" id="SSF53756">
    <property type="entry name" value="UDP-Glycosyltransferase/glycogen phosphorylase"/>
    <property type="match status" value="1"/>
</dbReference>